<proteinExistence type="predicted"/>
<dbReference type="OrthoDB" id="5599874at2759"/>
<feature type="compositionally biased region" description="Basic and acidic residues" evidence="1">
    <location>
        <begin position="215"/>
        <end position="229"/>
    </location>
</feature>
<name>A0A166GQL7_9AGAM</name>
<dbReference type="InterPro" id="IPR041260">
    <property type="entry name" value="Sld7_C"/>
</dbReference>
<organism evidence="3 4">
    <name type="scientific">Sistotremastrum suecicum HHB10207 ss-3</name>
    <dbReference type="NCBI Taxonomy" id="1314776"/>
    <lineage>
        <taxon>Eukaryota</taxon>
        <taxon>Fungi</taxon>
        <taxon>Dikarya</taxon>
        <taxon>Basidiomycota</taxon>
        <taxon>Agaricomycotina</taxon>
        <taxon>Agaricomycetes</taxon>
        <taxon>Sistotremastrales</taxon>
        <taxon>Sistotremastraceae</taxon>
        <taxon>Sistotremastrum</taxon>
    </lineage>
</organism>
<dbReference type="Pfam" id="PF18596">
    <property type="entry name" value="Sld7_C"/>
    <property type="match status" value="1"/>
</dbReference>
<evidence type="ECO:0000313" key="3">
    <source>
        <dbReference type="EMBL" id="KZT41910.1"/>
    </source>
</evidence>
<reference evidence="3 4" key="1">
    <citation type="journal article" date="2016" name="Mol. Biol. Evol.">
        <title>Comparative Genomics of Early-Diverging Mushroom-Forming Fungi Provides Insights into the Origins of Lignocellulose Decay Capabilities.</title>
        <authorList>
            <person name="Nagy L.G."/>
            <person name="Riley R."/>
            <person name="Tritt A."/>
            <person name="Adam C."/>
            <person name="Daum C."/>
            <person name="Floudas D."/>
            <person name="Sun H."/>
            <person name="Yadav J.S."/>
            <person name="Pangilinan J."/>
            <person name="Larsson K.H."/>
            <person name="Matsuura K."/>
            <person name="Barry K."/>
            <person name="Labutti K."/>
            <person name="Kuo R."/>
            <person name="Ohm R.A."/>
            <person name="Bhattacharya S.S."/>
            <person name="Shirouzu T."/>
            <person name="Yoshinaga Y."/>
            <person name="Martin F.M."/>
            <person name="Grigoriev I.V."/>
            <person name="Hibbett D.S."/>
        </authorList>
    </citation>
    <scope>NUCLEOTIDE SEQUENCE [LARGE SCALE GENOMIC DNA]</scope>
    <source>
        <strain evidence="3 4">HHB10207 ss-3</strain>
    </source>
</reference>
<evidence type="ECO:0000259" key="2">
    <source>
        <dbReference type="Pfam" id="PF18596"/>
    </source>
</evidence>
<gene>
    <name evidence="3" type="ORF">SISSUDRAFT_1126080</name>
</gene>
<evidence type="ECO:0000256" key="1">
    <source>
        <dbReference type="SAM" id="MobiDB-lite"/>
    </source>
</evidence>
<protein>
    <recommendedName>
        <fullName evidence="2">Sld7 C-terminal domain-containing protein</fullName>
    </recommendedName>
</protein>
<sequence>MIASVETTVIASSAPTVTLTRPTPPKPIVQNPTRLVYRGALSLPDSDLTLDGISFTTSSASLLSSPLPLALESQRKRSLPLIGAVDISSLKGRLDHENAVRMFIHPQAKLSMSFFEATLCTTKLRSSDGVTEMGVRIGLGDSHTVNDSDVIIYGRLSDHQSSVIQLYLAQIKPLLPPAQKQINRPPRPDDPTPRLPPLLLPHTKGSPGRRGMKRVRSDSSAMHEKEVARKKAKGRVVLDDIPKLDIKGKSKAKIGTGVFKVPEGPAVRLSDPPLESVERPNKELVRNVTRKSLASRGVTKTHPEFEELQGWIYRGTLFAFRAKIKLKPLAPDEVGIIVERHTSMYAD</sequence>
<evidence type="ECO:0000313" key="4">
    <source>
        <dbReference type="Proteomes" id="UP000076798"/>
    </source>
</evidence>
<keyword evidence="4" id="KW-1185">Reference proteome</keyword>
<dbReference type="Proteomes" id="UP000076798">
    <property type="component" value="Unassembled WGS sequence"/>
</dbReference>
<accession>A0A166GQL7</accession>
<dbReference type="AlphaFoldDB" id="A0A166GQL7"/>
<feature type="domain" description="Sld7 C-terminal" evidence="2">
    <location>
        <begin position="280"/>
        <end position="345"/>
    </location>
</feature>
<feature type="region of interest" description="Disordered" evidence="1">
    <location>
        <begin position="177"/>
        <end position="231"/>
    </location>
</feature>
<dbReference type="EMBL" id="KV428017">
    <property type="protein sequence ID" value="KZT41910.1"/>
    <property type="molecule type" value="Genomic_DNA"/>
</dbReference>